<protein>
    <submittedName>
        <fullName evidence="1">Uncharacterized protein</fullName>
    </submittedName>
</protein>
<reference evidence="1 2" key="1">
    <citation type="submission" date="2019-09" db="EMBL/GenBank/DDBJ databases">
        <title>Complete genome sequence of Arachidicoccus sp. B3-10 isolated from apple orchard soil.</title>
        <authorList>
            <person name="Kim H.S."/>
            <person name="Han K.-I."/>
            <person name="Suh M.K."/>
            <person name="Lee K.C."/>
            <person name="Eom M.K."/>
            <person name="Kim J.-S."/>
            <person name="Kang S.W."/>
            <person name="Sin Y."/>
            <person name="Lee J.-S."/>
        </authorList>
    </citation>
    <scope>NUCLEOTIDE SEQUENCE [LARGE SCALE GENOMIC DNA]</scope>
    <source>
        <strain evidence="1 2">B3-10</strain>
    </source>
</reference>
<evidence type="ECO:0000313" key="2">
    <source>
        <dbReference type="Proteomes" id="UP000292424"/>
    </source>
</evidence>
<proteinExistence type="predicted"/>
<keyword evidence="2" id="KW-1185">Reference proteome</keyword>
<dbReference type="AlphaFoldDB" id="A0A5P2G2N0"/>
<dbReference type="OrthoDB" id="713755at2"/>
<dbReference type="Proteomes" id="UP000292424">
    <property type="component" value="Chromosome"/>
</dbReference>
<sequence length="92" mass="11068">MDKSEIRRKYDSDFSELRKIINSWSLIPGSPNDEFDSLNNKILSQLNKNQDFEKIDRIIQSELIVHYGLFDNEFDSKNLTEEIKNWWNFKPK</sequence>
<gene>
    <name evidence="1" type="ORF">E0W69_001320</name>
</gene>
<dbReference type="KEGG" id="arac:E0W69_001320"/>
<evidence type="ECO:0000313" key="1">
    <source>
        <dbReference type="EMBL" id="QES87353.1"/>
    </source>
</evidence>
<dbReference type="RefSeq" id="WP_131328231.1">
    <property type="nucleotide sequence ID" value="NZ_CP044016.1"/>
</dbReference>
<name>A0A5P2G2N0_9BACT</name>
<accession>A0A5P2G2N0</accession>
<dbReference type="EMBL" id="CP044016">
    <property type="protein sequence ID" value="QES87353.1"/>
    <property type="molecule type" value="Genomic_DNA"/>
</dbReference>
<organism evidence="1 2">
    <name type="scientific">Rhizosphaericola mali</name>
    <dbReference type="NCBI Taxonomy" id="2545455"/>
    <lineage>
        <taxon>Bacteria</taxon>
        <taxon>Pseudomonadati</taxon>
        <taxon>Bacteroidota</taxon>
        <taxon>Chitinophagia</taxon>
        <taxon>Chitinophagales</taxon>
        <taxon>Chitinophagaceae</taxon>
        <taxon>Rhizosphaericola</taxon>
    </lineage>
</organism>